<evidence type="ECO:0000313" key="7">
    <source>
        <dbReference type="EMBL" id="KAF7192353.1"/>
    </source>
</evidence>
<proteinExistence type="inferred from homology"/>
<dbReference type="OrthoDB" id="2151789at2759"/>
<evidence type="ECO:0000256" key="1">
    <source>
        <dbReference type="ARBA" id="ARBA00005466"/>
    </source>
</evidence>
<feature type="non-terminal residue" evidence="7">
    <location>
        <position position="172"/>
    </location>
</feature>
<comment type="similarity">
    <text evidence="1">Belongs to the oxygen-dependent FAD-linked oxidoreductase family.</text>
</comment>
<dbReference type="PANTHER" id="PTHR42973">
    <property type="entry name" value="BINDING OXIDOREDUCTASE, PUTATIVE (AFU_ORTHOLOGUE AFUA_1G17690)-RELATED"/>
    <property type="match status" value="1"/>
</dbReference>
<accession>A0A8H6RK61</accession>
<dbReference type="PROSITE" id="PS51387">
    <property type="entry name" value="FAD_PCMH"/>
    <property type="match status" value="1"/>
</dbReference>
<evidence type="ECO:0000259" key="6">
    <source>
        <dbReference type="PROSITE" id="PS51387"/>
    </source>
</evidence>
<reference evidence="7" key="1">
    <citation type="submission" date="2020-04" db="EMBL/GenBank/DDBJ databases">
        <title>Draft genome resource of the tomato pathogen Pseudocercospora fuligena.</title>
        <authorList>
            <person name="Zaccaron A."/>
        </authorList>
    </citation>
    <scope>NUCLEOTIDE SEQUENCE</scope>
    <source>
        <strain evidence="7">PF001</strain>
    </source>
</reference>
<dbReference type="PANTHER" id="PTHR42973:SF13">
    <property type="entry name" value="FAD-BINDING PCMH-TYPE DOMAIN-CONTAINING PROTEIN"/>
    <property type="match status" value="1"/>
</dbReference>
<dbReference type="GO" id="GO:0004497">
    <property type="term" value="F:monooxygenase activity"/>
    <property type="evidence" value="ECO:0007669"/>
    <property type="project" value="UniProtKB-KW"/>
</dbReference>
<feature type="region of interest" description="Disordered" evidence="5">
    <location>
        <begin position="1"/>
        <end position="20"/>
    </location>
</feature>
<dbReference type="InterPro" id="IPR016166">
    <property type="entry name" value="FAD-bd_PCMH"/>
</dbReference>
<feature type="compositionally biased region" description="Polar residues" evidence="5">
    <location>
        <begin position="1"/>
        <end position="10"/>
    </location>
</feature>
<dbReference type="SUPFAM" id="SSF56176">
    <property type="entry name" value="FAD-binding/transporter-associated domain-like"/>
    <property type="match status" value="1"/>
</dbReference>
<feature type="domain" description="FAD-binding PCMH-type" evidence="6">
    <location>
        <begin position="63"/>
        <end position="172"/>
    </location>
</feature>
<dbReference type="Pfam" id="PF01565">
    <property type="entry name" value="FAD_binding_4"/>
    <property type="match status" value="1"/>
</dbReference>
<feature type="compositionally biased region" description="Basic and acidic residues" evidence="5">
    <location>
        <begin position="11"/>
        <end position="20"/>
    </location>
</feature>
<sequence>MGDIESMTSKSNKESEDRMDRTWLIGPASQIEALQGRKHEVTLLPGTAKYKEVLNGYWSKQQAESQPSAIFQPRDAQDVAFAVGVLQRTRASFAIKSGGHGRWLNESSCSDGILIDSHHMRHLELSEDRSSIRVGPGNRWKHVYGLLEPQGLMAVGGRVADVGVGGFLTSGR</sequence>
<dbReference type="Gene3D" id="3.30.465.10">
    <property type="match status" value="1"/>
</dbReference>
<keyword evidence="4" id="KW-0560">Oxidoreductase</keyword>
<evidence type="ECO:0000256" key="3">
    <source>
        <dbReference type="ARBA" id="ARBA00022827"/>
    </source>
</evidence>
<evidence type="ECO:0000256" key="2">
    <source>
        <dbReference type="ARBA" id="ARBA00022630"/>
    </source>
</evidence>
<dbReference type="GO" id="GO:0071949">
    <property type="term" value="F:FAD binding"/>
    <property type="evidence" value="ECO:0007669"/>
    <property type="project" value="InterPro"/>
</dbReference>
<protein>
    <submittedName>
        <fullName evidence="7">FAD-dependent monooxygenase yanF</fullName>
    </submittedName>
</protein>
<evidence type="ECO:0000313" key="8">
    <source>
        <dbReference type="Proteomes" id="UP000660729"/>
    </source>
</evidence>
<evidence type="ECO:0000256" key="5">
    <source>
        <dbReference type="SAM" id="MobiDB-lite"/>
    </source>
</evidence>
<dbReference type="InterPro" id="IPR006094">
    <property type="entry name" value="Oxid_FAD_bind_N"/>
</dbReference>
<evidence type="ECO:0000256" key="4">
    <source>
        <dbReference type="ARBA" id="ARBA00023002"/>
    </source>
</evidence>
<comment type="caution">
    <text evidence="7">The sequence shown here is derived from an EMBL/GenBank/DDBJ whole genome shotgun (WGS) entry which is preliminary data.</text>
</comment>
<name>A0A8H6RK61_9PEZI</name>
<keyword evidence="8" id="KW-1185">Reference proteome</keyword>
<dbReference type="EMBL" id="JABCIY010000148">
    <property type="protein sequence ID" value="KAF7192353.1"/>
    <property type="molecule type" value="Genomic_DNA"/>
</dbReference>
<dbReference type="AlphaFoldDB" id="A0A8H6RK61"/>
<dbReference type="InterPro" id="IPR016169">
    <property type="entry name" value="FAD-bd_PCMH_sub2"/>
</dbReference>
<dbReference type="InterPro" id="IPR036318">
    <property type="entry name" value="FAD-bd_PCMH-like_sf"/>
</dbReference>
<dbReference type="Proteomes" id="UP000660729">
    <property type="component" value="Unassembled WGS sequence"/>
</dbReference>
<organism evidence="7 8">
    <name type="scientific">Pseudocercospora fuligena</name>
    <dbReference type="NCBI Taxonomy" id="685502"/>
    <lineage>
        <taxon>Eukaryota</taxon>
        <taxon>Fungi</taxon>
        <taxon>Dikarya</taxon>
        <taxon>Ascomycota</taxon>
        <taxon>Pezizomycotina</taxon>
        <taxon>Dothideomycetes</taxon>
        <taxon>Dothideomycetidae</taxon>
        <taxon>Mycosphaerellales</taxon>
        <taxon>Mycosphaerellaceae</taxon>
        <taxon>Pseudocercospora</taxon>
    </lineage>
</organism>
<dbReference type="InterPro" id="IPR050416">
    <property type="entry name" value="FAD-linked_Oxidoreductase"/>
</dbReference>
<keyword evidence="3" id="KW-0274">FAD</keyword>
<gene>
    <name evidence="7" type="ORF">HII31_06385</name>
</gene>
<keyword evidence="2" id="KW-0285">Flavoprotein</keyword>
<keyword evidence="7" id="KW-0503">Monooxygenase</keyword>